<proteinExistence type="predicted"/>
<reference evidence="1 2" key="1">
    <citation type="journal article" date="2022" name="Plant J.">
        <title>Chromosome-level genome of Camellia lanceoleosa provides a valuable resource for understanding genome evolution and self-incompatibility.</title>
        <authorList>
            <person name="Gong W."/>
            <person name="Xiao S."/>
            <person name="Wang L."/>
            <person name="Liao Z."/>
            <person name="Chang Y."/>
            <person name="Mo W."/>
            <person name="Hu G."/>
            <person name="Li W."/>
            <person name="Zhao G."/>
            <person name="Zhu H."/>
            <person name="Hu X."/>
            <person name="Ji K."/>
            <person name="Xiang X."/>
            <person name="Song Q."/>
            <person name="Yuan D."/>
            <person name="Jin S."/>
            <person name="Zhang L."/>
        </authorList>
    </citation>
    <scope>NUCLEOTIDE SEQUENCE [LARGE SCALE GENOMIC DNA]</scope>
    <source>
        <strain evidence="1">SQ_2022a</strain>
    </source>
</reference>
<gene>
    <name evidence="1" type="ORF">LOK49_LG09G01096</name>
</gene>
<evidence type="ECO:0000313" key="1">
    <source>
        <dbReference type="EMBL" id="KAI7999660.1"/>
    </source>
</evidence>
<dbReference type="Proteomes" id="UP001060215">
    <property type="component" value="Chromosome 8"/>
</dbReference>
<organism evidence="1 2">
    <name type="scientific">Camellia lanceoleosa</name>
    <dbReference type="NCBI Taxonomy" id="1840588"/>
    <lineage>
        <taxon>Eukaryota</taxon>
        <taxon>Viridiplantae</taxon>
        <taxon>Streptophyta</taxon>
        <taxon>Embryophyta</taxon>
        <taxon>Tracheophyta</taxon>
        <taxon>Spermatophyta</taxon>
        <taxon>Magnoliopsida</taxon>
        <taxon>eudicotyledons</taxon>
        <taxon>Gunneridae</taxon>
        <taxon>Pentapetalae</taxon>
        <taxon>asterids</taxon>
        <taxon>Ericales</taxon>
        <taxon>Theaceae</taxon>
        <taxon>Camellia</taxon>
    </lineage>
</organism>
<comment type="caution">
    <text evidence="1">The sequence shown here is derived from an EMBL/GenBank/DDBJ whole genome shotgun (WGS) entry which is preliminary data.</text>
</comment>
<name>A0ACC0GF32_9ERIC</name>
<sequence length="34" mass="4012">MISISSTYNSRIMKFPSENLRKYTHWSATVLVYS</sequence>
<accession>A0ACC0GF32</accession>
<protein>
    <submittedName>
        <fullName evidence="1">Uncharacterized protein</fullName>
    </submittedName>
</protein>
<evidence type="ECO:0000313" key="2">
    <source>
        <dbReference type="Proteomes" id="UP001060215"/>
    </source>
</evidence>
<dbReference type="EMBL" id="CM045765">
    <property type="protein sequence ID" value="KAI7999660.1"/>
    <property type="molecule type" value="Genomic_DNA"/>
</dbReference>
<keyword evidence="2" id="KW-1185">Reference proteome</keyword>